<keyword evidence="1" id="KW-0812">Transmembrane</keyword>
<proteinExistence type="predicted"/>
<evidence type="ECO:0000256" key="1">
    <source>
        <dbReference type="SAM" id="Phobius"/>
    </source>
</evidence>
<sequence length="133" mass="14289">MNKVSKFVLGLLLFNGVSAVGGGIALMTALIPEQPTWVEHTDFSSLYFPGVILLAIVGGSSLFAASAMIKRIAGWQLASILSGVIMIVWIVAEIASIRAFHFLQAIYLVTGVAVIWWTRTADHTGSSEQRGLQ</sequence>
<feature type="transmembrane region" description="Helical" evidence="1">
    <location>
        <begin position="43"/>
        <end position="65"/>
    </location>
</feature>
<keyword evidence="1" id="KW-1133">Transmembrane helix</keyword>
<gene>
    <name evidence="2" type="ORF">WDS16_03770</name>
</gene>
<feature type="transmembrane region" description="Helical" evidence="1">
    <location>
        <begin position="72"/>
        <end position="92"/>
    </location>
</feature>
<protein>
    <submittedName>
        <fullName evidence="2">Uncharacterized protein</fullName>
    </submittedName>
</protein>
<evidence type="ECO:0000313" key="3">
    <source>
        <dbReference type="Proteomes" id="UP001432000"/>
    </source>
</evidence>
<evidence type="ECO:0000313" key="2">
    <source>
        <dbReference type="EMBL" id="WXG69684.1"/>
    </source>
</evidence>
<dbReference type="EMBL" id="CP147846">
    <property type="protein sequence ID" value="WXG69684.1"/>
    <property type="molecule type" value="Genomic_DNA"/>
</dbReference>
<keyword evidence="3" id="KW-1185">Reference proteome</keyword>
<dbReference type="Proteomes" id="UP001432000">
    <property type="component" value="Chromosome"/>
</dbReference>
<feature type="transmembrane region" description="Helical" evidence="1">
    <location>
        <begin position="98"/>
        <end position="117"/>
    </location>
</feature>
<organism evidence="2 3">
    <name type="scientific">Rhodococcus sovatensis</name>
    <dbReference type="NCBI Taxonomy" id="1805840"/>
    <lineage>
        <taxon>Bacteria</taxon>
        <taxon>Bacillati</taxon>
        <taxon>Actinomycetota</taxon>
        <taxon>Actinomycetes</taxon>
        <taxon>Mycobacteriales</taxon>
        <taxon>Nocardiaceae</taxon>
        <taxon>Rhodococcus</taxon>
    </lineage>
</organism>
<reference evidence="2 3" key="1">
    <citation type="submission" date="2024-03" db="EMBL/GenBank/DDBJ databases">
        <title>Natural products discovery in diverse microorganisms through a two-stage MS feature dereplication strategy.</title>
        <authorList>
            <person name="Zhang R."/>
        </authorList>
    </citation>
    <scope>NUCLEOTIDE SEQUENCE [LARGE SCALE GENOMIC DNA]</scope>
    <source>
        <strain evidence="2 3">18930</strain>
    </source>
</reference>
<name>A0ABZ2PKL3_9NOCA</name>
<keyword evidence="1" id="KW-0472">Membrane</keyword>
<dbReference type="RefSeq" id="WP_338890614.1">
    <property type="nucleotide sequence ID" value="NZ_CP147846.1"/>
</dbReference>
<accession>A0ABZ2PKL3</accession>